<keyword evidence="1" id="KW-0472">Membrane</keyword>
<dbReference type="RefSeq" id="WP_376844617.1">
    <property type="nucleotide sequence ID" value="NZ_JBHSFW010000001.1"/>
</dbReference>
<feature type="transmembrane region" description="Helical" evidence="1">
    <location>
        <begin position="56"/>
        <end position="74"/>
    </location>
</feature>
<proteinExistence type="predicted"/>
<gene>
    <name evidence="2" type="ORF">ACFO4N_02420</name>
</gene>
<comment type="caution">
    <text evidence="2">The sequence shown here is derived from an EMBL/GenBank/DDBJ whole genome shotgun (WGS) entry which is preliminary data.</text>
</comment>
<reference evidence="3" key="1">
    <citation type="journal article" date="2019" name="Int. J. Syst. Evol. Microbiol.">
        <title>The Global Catalogue of Microorganisms (GCM) 10K type strain sequencing project: providing services to taxonomists for standard genome sequencing and annotation.</title>
        <authorList>
            <consortium name="The Broad Institute Genomics Platform"/>
            <consortium name="The Broad Institute Genome Sequencing Center for Infectious Disease"/>
            <person name="Wu L."/>
            <person name="Ma J."/>
        </authorList>
    </citation>
    <scope>NUCLEOTIDE SEQUENCE [LARGE SCALE GENOMIC DNA]</scope>
    <source>
        <strain evidence="3">CGMCC 1.16306</strain>
    </source>
</reference>
<dbReference type="EMBL" id="JBHSFW010000001">
    <property type="protein sequence ID" value="MFC4617581.1"/>
    <property type="molecule type" value="Genomic_DNA"/>
</dbReference>
<accession>A0ABV9GL87</accession>
<organism evidence="2 3">
    <name type="scientific">Camelliibacillus cellulosilyticus</name>
    <dbReference type="NCBI Taxonomy" id="2174486"/>
    <lineage>
        <taxon>Bacteria</taxon>
        <taxon>Bacillati</taxon>
        <taxon>Bacillota</taxon>
        <taxon>Bacilli</taxon>
        <taxon>Bacillales</taxon>
        <taxon>Sporolactobacillaceae</taxon>
        <taxon>Camelliibacillus</taxon>
    </lineage>
</organism>
<evidence type="ECO:0000256" key="1">
    <source>
        <dbReference type="SAM" id="Phobius"/>
    </source>
</evidence>
<evidence type="ECO:0000313" key="3">
    <source>
        <dbReference type="Proteomes" id="UP001596022"/>
    </source>
</evidence>
<keyword evidence="3" id="KW-1185">Reference proteome</keyword>
<dbReference type="InterPro" id="IPR046139">
    <property type="entry name" value="DUF6141"/>
</dbReference>
<keyword evidence="1" id="KW-0812">Transmembrane</keyword>
<evidence type="ECO:0000313" key="2">
    <source>
        <dbReference type="EMBL" id="MFC4617581.1"/>
    </source>
</evidence>
<protein>
    <submittedName>
        <fullName evidence="2">DUF6141 family protein</fullName>
    </submittedName>
</protein>
<sequence>MTNTIHFKETQRAFGSWTTIIQVIAIGLALIFWYGFIKQIILGEPFGDKPAGNSGLIIAWIIFGIIFPIFFLTMHMTTIVKDDGVYVRYFPFILKPKFFAFKDLHSFGATTYRPIATYMGWGIRHGLDGSKAYTMRGKRGMQFFMKDGKVFVIGTQTPEQFQKAMETSFYSD</sequence>
<name>A0ABV9GL87_9BACL</name>
<dbReference type="Pfam" id="PF19638">
    <property type="entry name" value="DUF6141"/>
    <property type="match status" value="1"/>
</dbReference>
<dbReference type="Proteomes" id="UP001596022">
    <property type="component" value="Unassembled WGS sequence"/>
</dbReference>
<keyword evidence="1" id="KW-1133">Transmembrane helix</keyword>
<feature type="transmembrane region" description="Helical" evidence="1">
    <location>
        <begin position="12"/>
        <end position="36"/>
    </location>
</feature>